<organism evidence="2 3">
    <name type="scientific">Mucilaginibacter rigui</name>
    <dbReference type="NCBI Taxonomy" id="534635"/>
    <lineage>
        <taxon>Bacteria</taxon>
        <taxon>Pseudomonadati</taxon>
        <taxon>Bacteroidota</taxon>
        <taxon>Sphingobacteriia</taxon>
        <taxon>Sphingobacteriales</taxon>
        <taxon>Sphingobacteriaceae</taxon>
        <taxon>Mucilaginibacter</taxon>
    </lineage>
</organism>
<comment type="caution">
    <text evidence="2">The sequence shown here is derived from an EMBL/GenBank/DDBJ whole genome shotgun (WGS) entry which is preliminary data.</text>
</comment>
<accession>A0ABR7X768</accession>
<gene>
    <name evidence="2" type="ORF">IDJ75_14215</name>
</gene>
<dbReference type="Gene3D" id="2.60.40.1930">
    <property type="match status" value="1"/>
</dbReference>
<dbReference type="EMBL" id="JACWMW010000003">
    <property type="protein sequence ID" value="MBD1386436.1"/>
    <property type="molecule type" value="Genomic_DNA"/>
</dbReference>
<sequence length="909" mass="100434">MSLKKFALVMFLATYLITPAFAQRDTISLNTIITKTAKYINSYPIEKVYLHLDKPYYSAGDTIWFKAYVTIDKHQLSGLSNIVYVDIATNQDSLVKQIKLPVVNGVANGNIILSPAAYKQGNYHLRAYTGWMRNFDNDYFYHKNIAIGNIIQNNVNAYITYNTTDAGGKPKISAAITYRQPGEPQLANKKVSWSITNPAGDEISKGKGTTDQNGVVTVVLNENATASLKNTTLTTSIDLGNRKESLNKFPLNAAIAQRDVQFFPEGGELTLGVRSKVAFKAIGANGLGLNIKGTITDNTGTVVAELASQHLGMGVFALLPEDGKTYKANITFPDGVKTTYDMPRIKPAGICLAVYNNDPDNLNIKLTANDPYFKANQGRIYYLVAQNGGAIYFAAQTKLENQSYSAAIPKSKFPTGIVQLTLFTERGVALSERIAFIKHNDMMNLTLTPDKKAYGVRQKVKLSILAKNSTAPVAGEFSVSVVDESKVPSDENAETSIFSNLLLTSDIKGYIEKPNYYFISKDADVDANLDILMLTQGYRRISYRNIITDKLPQIYLYPEQDGLEVMGTLRNNTGMPISKGNLRLQIAGKNLNAETVTDMVGNFKFSKLNFPDSSQITLSARNNPNSRNLTIAVTGDTYQPATKNPYMQDEVTDIDSSFKTLLTNSKRQYDNLHILKEVVIKSTSLVKKPSHTDYGIFSGLPVMADQQIAGARFKDCNNLLVCLPSMLLGVMVEDNNLYFMKNASNSNRLPLQVFVNGRPMDFATLTSMSGNDVETVEVFKTDGLSNINRNYQSDGIVSIITRKIESSKITYAQLQEMLPKGNLLTYNAQGYSVAREFYSPKYDLLKQGGGFGGDLRSTIYWAPKVKTDKTGITSIDYFNSDSKGTYRATIEGIDADGNLGRYVLRYTVK</sequence>
<dbReference type="Proteomes" id="UP000618754">
    <property type="component" value="Unassembled WGS sequence"/>
</dbReference>
<dbReference type="RefSeq" id="WP_191176289.1">
    <property type="nucleotide sequence ID" value="NZ_JACWMW010000003.1"/>
</dbReference>
<evidence type="ECO:0000256" key="1">
    <source>
        <dbReference type="SAM" id="SignalP"/>
    </source>
</evidence>
<feature type="chain" id="PRO_5046619161" evidence="1">
    <location>
        <begin position="23"/>
        <end position="909"/>
    </location>
</feature>
<reference evidence="2 3" key="1">
    <citation type="submission" date="2020-09" db="EMBL/GenBank/DDBJ databases">
        <title>Novel species of Mucilaginibacter isolated from a glacier on the Tibetan Plateau.</title>
        <authorList>
            <person name="Liu Q."/>
            <person name="Xin Y.-H."/>
        </authorList>
    </citation>
    <scope>NUCLEOTIDE SEQUENCE [LARGE SCALE GENOMIC DNA]</scope>
    <source>
        <strain evidence="2 3">CGMCC 1.13878</strain>
    </source>
</reference>
<evidence type="ECO:0000313" key="3">
    <source>
        <dbReference type="Proteomes" id="UP000618754"/>
    </source>
</evidence>
<feature type="signal peptide" evidence="1">
    <location>
        <begin position="1"/>
        <end position="22"/>
    </location>
</feature>
<keyword evidence="3" id="KW-1185">Reference proteome</keyword>
<keyword evidence="1" id="KW-0732">Signal</keyword>
<name>A0ABR7X768_9SPHI</name>
<proteinExistence type="predicted"/>
<evidence type="ECO:0000313" key="2">
    <source>
        <dbReference type="EMBL" id="MBD1386436.1"/>
    </source>
</evidence>
<protein>
    <submittedName>
        <fullName evidence="2">Carboxypeptidase regulatory-like domain-containing protein</fullName>
    </submittedName>
</protein>